<keyword evidence="2" id="KW-1185">Reference proteome</keyword>
<evidence type="ECO:0000313" key="1">
    <source>
        <dbReference type="EMBL" id="VVC75966.1"/>
    </source>
</evidence>
<accession>A0A5E4PI12</accession>
<sequence>MKLLEILKIIHDNPYTVKITRDNWPYHIQFDPMSGYLEIWNGDGALSTYTLSLFDFDYEWRIL</sequence>
<organism evidence="1 2">
    <name type="scientific">Aquicella siphonis</name>
    <dbReference type="NCBI Taxonomy" id="254247"/>
    <lineage>
        <taxon>Bacteria</taxon>
        <taxon>Pseudomonadati</taxon>
        <taxon>Pseudomonadota</taxon>
        <taxon>Gammaproteobacteria</taxon>
        <taxon>Legionellales</taxon>
        <taxon>Coxiellaceae</taxon>
        <taxon>Aquicella</taxon>
    </lineage>
</organism>
<reference evidence="1 2" key="1">
    <citation type="submission" date="2019-08" db="EMBL/GenBank/DDBJ databases">
        <authorList>
            <person name="Guy L."/>
        </authorList>
    </citation>
    <scope>NUCLEOTIDE SEQUENCE [LARGE SCALE GENOMIC DNA]</scope>
    <source>
        <strain evidence="1 2">SGT-108</strain>
    </source>
</reference>
<protein>
    <submittedName>
        <fullName evidence="1">Uncharacterized protein</fullName>
    </submittedName>
</protein>
<dbReference type="KEGG" id="asip:AQUSIP_12670"/>
<proteinExistence type="predicted"/>
<evidence type="ECO:0000313" key="2">
    <source>
        <dbReference type="Proteomes" id="UP000324194"/>
    </source>
</evidence>
<dbReference type="EMBL" id="LR699119">
    <property type="protein sequence ID" value="VVC75966.1"/>
    <property type="molecule type" value="Genomic_DNA"/>
</dbReference>
<name>A0A5E4PI12_9COXI</name>
<gene>
    <name evidence="1" type="ORF">AQUSIP_12670</name>
</gene>
<dbReference type="AlphaFoldDB" id="A0A5E4PI12"/>
<dbReference type="Proteomes" id="UP000324194">
    <property type="component" value="Chromosome 1"/>
</dbReference>